<sequence>MIEIVKNNSLKRSARIAGIFYLLVILFGSSSEYIRSIVIVEGNVSQTVANILSSELLFRIGVLSDFVMIVCYILLAVVLHSIFTKYNRTLSLLFLLFSLASSVLLCVSTFYQFSAILLLKNEFLAWSQLDLHTHVMFSLTKHLYMYLTAQIFFGLWLLPLGYLVWKSRKFPSIIGILLILSCLVHLIEFLIYFLDPAYKSLSYPGLMVAMIGEFSFCLWLLIKGVKED</sequence>
<dbReference type="Pfam" id="PF14329">
    <property type="entry name" value="DUF4386"/>
    <property type="match status" value="1"/>
</dbReference>
<comment type="caution">
    <text evidence="2">The sequence shown here is derived from an EMBL/GenBank/DDBJ whole genome shotgun (WGS) entry which is preliminary data.</text>
</comment>
<evidence type="ECO:0000256" key="1">
    <source>
        <dbReference type="SAM" id="Phobius"/>
    </source>
</evidence>
<feature type="transmembrane region" description="Helical" evidence="1">
    <location>
        <begin position="90"/>
        <end position="113"/>
    </location>
</feature>
<protein>
    <submittedName>
        <fullName evidence="2">DUF4386 domain-containing protein</fullName>
    </submittedName>
</protein>
<proteinExistence type="predicted"/>
<feature type="transmembrane region" description="Helical" evidence="1">
    <location>
        <begin position="172"/>
        <end position="194"/>
    </location>
</feature>
<feature type="transmembrane region" description="Helical" evidence="1">
    <location>
        <begin position="200"/>
        <end position="222"/>
    </location>
</feature>
<reference evidence="2 3" key="1">
    <citation type="submission" date="2020-04" db="EMBL/GenBank/DDBJ databases">
        <title>Flammeovirga sp. SR4, a novel species isolated from seawater.</title>
        <authorList>
            <person name="Wang X."/>
        </authorList>
    </citation>
    <scope>NUCLEOTIDE SEQUENCE [LARGE SCALE GENOMIC DNA]</scope>
    <source>
        <strain evidence="2 3">ATCC 23126</strain>
    </source>
</reference>
<dbReference type="Proteomes" id="UP000576082">
    <property type="component" value="Unassembled WGS sequence"/>
</dbReference>
<dbReference type="AlphaFoldDB" id="A0A7X9S1D7"/>
<accession>A0A7X9S1D7</accession>
<feature type="transmembrane region" description="Helical" evidence="1">
    <location>
        <begin position="60"/>
        <end position="83"/>
    </location>
</feature>
<name>A0A7X9S1D7_9BACT</name>
<feature type="transmembrane region" description="Helical" evidence="1">
    <location>
        <begin position="143"/>
        <end position="165"/>
    </location>
</feature>
<gene>
    <name evidence="2" type="ORF">HHU12_31750</name>
</gene>
<dbReference type="InterPro" id="IPR025495">
    <property type="entry name" value="DUF4386"/>
</dbReference>
<evidence type="ECO:0000313" key="3">
    <source>
        <dbReference type="Proteomes" id="UP000576082"/>
    </source>
</evidence>
<keyword evidence="3" id="KW-1185">Reference proteome</keyword>
<dbReference type="RefSeq" id="WP_169660765.1">
    <property type="nucleotide sequence ID" value="NZ_JABANE010000178.1"/>
</dbReference>
<dbReference type="EMBL" id="JABANE010000178">
    <property type="protein sequence ID" value="NME72578.1"/>
    <property type="molecule type" value="Genomic_DNA"/>
</dbReference>
<keyword evidence="1" id="KW-1133">Transmembrane helix</keyword>
<organism evidence="2 3">
    <name type="scientific">Flammeovirga aprica JL-4</name>
    <dbReference type="NCBI Taxonomy" id="694437"/>
    <lineage>
        <taxon>Bacteria</taxon>
        <taxon>Pseudomonadati</taxon>
        <taxon>Bacteroidota</taxon>
        <taxon>Cytophagia</taxon>
        <taxon>Cytophagales</taxon>
        <taxon>Flammeovirgaceae</taxon>
        <taxon>Flammeovirga</taxon>
    </lineage>
</organism>
<evidence type="ECO:0000313" key="2">
    <source>
        <dbReference type="EMBL" id="NME72578.1"/>
    </source>
</evidence>
<keyword evidence="1" id="KW-0812">Transmembrane</keyword>
<feature type="transmembrane region" description="Helical" evidence="1">
    <location>
        <begin position="20"/>
        <end position="40"/>
    </location>
</feature>
<keyword evidence="1" id="KW-0472">Membrane</keyword>